<organism evidence="1">
    <name type="scientific">bioreactor metagenome</name>
    <dbReference type="NCBI Taxonomy" id="1076179"/>
    <lineage>
        <taxon>unclassified sequences</taxon>
        <taxon>metagenomes</taxon>
        <taxon>ecological metagenomes</taxon>
    </lineage>
</organism>
<evidence type="ECO:0000313" key="1">
    <source>
        <dbReference type="EMBL" id="MPL56871.1"/>
    </source>
</evidence>
<proteinExistence type="predicted"/>
<dbReference type="EMBL" id="VSSQ01000003">
    <property type="protein sequence ID" value="MPL56871.1"/>
    <property type="molecule type" value="Genomic_DNA"/>
</dbReference>
<dbReference type="AlphaFoldDB" id="A0A644ST72"/>
<sequence>MFLFLFSCKEKDETIDLKYEVLNQLITEDIMMRDKSDEKNYVYNIQIKNVSFPENKQIGNNFEEPPPGLSMMINYDKDFLETDSLFYKTQAEGLQDFKFEKSRIIQKVKYITSKELESFYLKTGQNFWKEFSHKYPNTCIKTFFVPFFNKEKNTCIVTVSASCGPLWGGGFMGIYKKVNGKWILIGRRDSWIS</sequence>
<accession>A0A644ST72</accession>
<comment type="caution">
    <text evidence="1">The sequence shown here is derived from an EMBL/GenBank/DDBJ whole genome shotgun (WGS) entry which is preliminary data.</text>
</comment>
<protein>
    <submittedName>
        <fullName evidence="1">Uncharacterized protein</fullName>
    </submittedName>
</protein>
<name>A0A644ST72_9ZZZZ</name>
<gene>
    <name evidence="1" type="ORF">SDC9_02362</name>
</gene>
<reference evidence="1" key="1">
    <citation type="submission" date="2019-08" db="EMBL/GenBank/DDBJ databases">
        <authorList>
            <person name="Kucharzyk K."/>
            <person name="Murdoch R.W."/>
            <person name="Higgins S."/>
            <person name="Loffler F."/>
        </authorList>
    </citation>
    <scope>NUCLEOTIDE SEQUENCE</scope>
</reference>